<feature type="binding site" evidence="3">
    <location>
        <position position="14"/>
    </location>
    <ligand>
        <name>a divalent metal cation</name>
        <dbReference type="ChEBI" id="CHEBI:60240"/>
    </ligand>
</feature>
<gene>
    <name evidence="5" type="ORF">DI533_10040</name>
</gene>
<dbReference type="GO" id="GO:0004341">
    <property type="term" value="F:gluconolactonase activity"/>
    <property type="evidence" value="ECO:0007669"/>
    <property type="project" value="TreeGrafter"/>
</dbReference>
<organism evidence="5 6">
    <name type="scientific">Cereibacter sphaeroides</name>
    <name type="common">Rhodobacter sphaeroides</name>
    <dbReference type="NCBI Taxonomy" id="1063"/>
    <lineage>
        <taxon>Bacteria</taxon>
        <taxon>Pseudomonadati</taxon>
        <taxon>Pseudomonadota</taxon>
        <taxon>Alphaproteobacteria</taxon>
        <taxon>Rhodobacterales</taxon>
        <taxon>Paracoccaceae</taxon>
        <taxon>Cereibacter</taxon>
    </lineage>
</organism>
<feature type="active site" description="Proton donor/acceptor" evidence="2">
    <location>
        <position position="192"/>
    </location>
</feature>
<comment type="similarity">
    <text evidence="1">Belongs to the SMP-30/CGR1 family.</text>
</comment>
<keyword evidence="3" id="KW-0862">Zinc</keyword>
<evidence type="ECO:0000256" key="3">
    <source>
        <dbReference type="PIRSR" id="PIRSR605511-2"/>
    </source>
</evidence>
<dbReference type="InterPro" id="IPR005511">
    <property type="entry name" value="SMP-30"/>
</dbReference>
<feature type="binding site" evidence="3">
    <location>
        <position position="142"/>
    </location>
    <ligand>
        <name>a divalent metal cation</name>
        <dbReference type="ChEBI" id="CHEBI:60240"/>
    </ligand>
</feature>
<dbReference type="Pfam" id="PF08450">
    <property type="entry name" value="SGL"/>
    <property type="match status" value="1"/>
</dbReference>
<dbReference type="GO" id="GO:0019853">
    <property type="term" value="P:L-ascorbic acid biosynthetic process"/>
    <property type="evidence" value="ECO:0007669"/>
    <property type="project" value="TreeGrafter"/>
</dbReference>
<feature type="domain" description="SMP-30/Gluconolactonase/LRE-like region" evidence="4">
    <location>
        <begin position="12"/>
        <end position="250"/>
    </location>
</feature>
<dbReference type="Gene3D" id="2.120.10.30">
    <property type="entry name" value="TolB, C-terminal domain"/>
    <property type="match status" value="1"/>
</dbReference>
<name>A0A2W5TXD9_CERSP</name>
<evidence type="ECO:0000259" key="4">
    <source>
        <dbReference type="Pfam" id="PF08450"/>
    </source>
</evidence>
<dbReference type="InterPro" id="IPR011042">
    <property type="entry name" value="6-blade_b-propeller_TolB-like"/>
</dbReference>
<dbReference type="AlphaFoldDB" id="A0A2W5TXD9"/>
<feature type="binding site" evidence="3">
    <location>
        <position position="97"/>
    </location>
    <ligand>
        <name>substrate</name>
    </ligand>
</feature>
<feature type="binding site" evidence="3">
    <location>
        <position position="192"/>
    </location>
    <ligand>
        <name>a divalent metal cation</name>
        <dbReference type="ChEBI" id="CHEBI:60240"/>
    </ligand>
</feature>
<keyword evidence="3" id="KW-0479">Metal-binding</keyword>
<dbReference type="PANTHER" id="PTHR10907:SF47">
    <property type="entry name" value="REGUCALCIN"/>
    <property type="match status" value="1"/>
</dbReference>
<evidence type="ECO:0000313" key="6">
    <source>
        <dbReference type="Proteomes" id="UP000248975"/>
    </source>
</evidence>
<dbReference type="Proteomes" id="UP000248975">
    <property type="component" value="Unassembled WGS sequence"/>
</dbReference>
<proteinExistence type="inferred from homology"/>
<dbReference type="PANTHER" id="PTHR10907">
    <property type="entry name" value="REGUCALCIN"/>
    <property type="match status" value="1"/>
</dbReference>
<evidence type="ECO:0000313" key="5">
    <source>
        <dbReference type="EMBL" id="PZR00838.1"/>
    </source>
</evidence>
<reference evidence="5 6" key="1">
    <citation type="submission" date="2017-08" db="EMBL/GenBank/DDBJ databases">
        <title>Infants hospitalized years apart are colonized by the same room-sourced microbial strains.</title>
        <authorList>
            <person name="Brooks B."/>
            <person name="Olm M.R."/>
            <person name="Firek B.A."/>
            <person name="Baker R."/>
            <person name="Thomas B.C."/>
            <person name="Morowitz M.J."/>
            <person name="Banfield J.F."/>
        </authorList>
    </citation>
    <scope>NUCLEOTIDE SEQUENCE [LARGE SCALE GENOMIC DNA]</scope>
    <source>
        <strain evidence="5">S2_003_000_R2_11</strain>
    </source>
</reference>
<dbReference type="SUPFAM" id="SSF63829">
    <property type="entry name" value="Calcium-dependent phosphotriesterase"/>
    <property type="match status" value="1"/>
</dbReference>
<sequence length="290" mass="31678">MTTIYDSRRCELGEGPLWHPERDQLFWFDILGKRLMTLGLDGPQEWAMGEMVSAAGWVDERVLLIASETALFQFDVGSGKRMDICALEADNPATRSNDGRADPQGGFWIGTMGKKAERGAGAIYRWYRGELRKLYPGISIPNSISFTPDGRTAHFADSNLRKVMRVALDVDGWPKGEPQVYVDLGPDKGEPDGAVVDEHGNLWLAEWGVARVASYAPDGSLREVIPTLAKQTSCPAFGGPGLTTLFITSALQGMSDAQRTAEPQGGMTFSTNVATRGQPERRVILGETAR</sequence>
<protein>
    <submittedName>
        <fullName evidence="5">Gluconolactonase</fullName>
    </submittedName>
</protein>
<comment type="cofactor">
    <cofactor evidence="3">
        <name>Zn(2+)</name>
        <dbReference type="ChEBI" id="CHEBI:29105"/>
    </cofactor>
    <text evidence="3">Binds 1 divalent metal cation per subunit.</text>
</comment>
<evidence type="ECO:0000256" key="2">
    <source>
        <dbReference type="PIRSR" id="PIRSR605511-1"/>
    </source>
</evidence>
<comment type="caution">
    <text evidence="5">The sequence shown here is derived from an EMBL/GenBank/DDBJ whole genome shotgun (WGS) entry which is preliminary data.</text>
</comment>
<feature type="binding site" evidence="3">
    <location>
        <position position="95"/>
    </location>
    <ligand>
        <name>substrate</name>
    </ligand>
</feature>
<dbReference type="InterPro" id="IPR013658">
    <property type="entry name" value="SGL"/>
</dbReference>
<accession>A0A2W5TXD9</accession>
<dbReference type="PRINTS" id="PR01790">
    <property type="entry name" value="SMP30FAMILY"/>
</dbReference>
<dbReference type="GO" id="GO:0005509">
    <property type="term" value="F:calcium ion binding"/>
    <property type="evidence" value="ECO:0007669"/>
    <property type="project" value="TreeGrafter"/>
</dbReference>
<evidence type="ECO:0000256" key="1">
    <source>
        <dbReference type="ARBA" id="ARBA00008853"/>
    </source>
</evidence>
<dbReference type="EMBL" id="QFQS01000001">
    <property type="protein sequence ID" value="PZR00838.1"/>
    <property type="molecule type" value="Genomic_DNA"/>
</dbReference>